<sequence length="69" mass="7793">MLIIRFLTLLIVVLTIVLSSEMKIKRSYGVACTGSTIQQALKSVRFQNDFPLILLINSVLVLLILIYKI</sequence>
<keyword evidence="1" id="KW-1133">Transmembrane helix</keyword>
<organism evidence="2 3">
    <name type="scientific">Alkalicella caledoniensis</name>
    <dbReference type="NCBI Taxonomy" id="2731377"/>
    <lineage>
        <taxon>Bacteria</taxon>
        <taxon>Bacillati</taxon>
        <taxon>Bacillota</taxon>
        <taxon>Clostridia</taxon>
        <taxon>Eubacteriales</taxon>
        <taxon>Proteinivoracaceae</taxon>
        <taxon>Alkalicella</taxon>
    </lineage>
</organism>
<evidence type="ECO:0000313" key="3">
    <source>
        <dbReference type="Proteomes" id="UP000516160"/>
    </source>
</evidence>
<dbReference type="KEGG" id="acae:HYG86_08660"/>
<keyword evidence="3" id="KW-1185">Reference proteome</keyword>
<dbReference type="RefSeq" id="WP_213168873.1">
    <property type="nucleotide sequence ID" value="NZ_CP058559.1"/>
</dbReference>
<gene>
    <name evidence="2" type="ORF">HYG86_08660</name>
</gene>
<reference evidence="2 3" key="1">
    <citation type="submission" date="2020-07" db="EMBL/GenBank/DDBJ databases">
        <title>Alkalicella. sp. LB2 genome.</title>
        <authorList>
            <person name="Postec A."/>
            <person name="Quemeneur M."/>
        </authorList>
    </citation>
    <scope>NUCLEOTIDE SEQUENCE [LARGE SCALE GENOMIC DNA]</scope>
    <source>
        <strain evidence="2 3">LB2</strain>
    </source>
</reference>
<name>A0A7G9W829_ALKCA</name>
<dbReference type="Proteomes" id="UP000516160">
    <property type="component" value="Chromosome"/>
</dbReference>
<feature type="transmembrane region" description="Helical" evidence="1">
    <location>
        <begin position="50"/>
        <end position="67"/>
    </location>
</feature>
<proteinExistence type="predicted"/>
<keyword evidence="1" id="KW-0812">Transmembrane</keyword>
<accession>A0A7G9W829</accession>
<evidence type="ECO:0000313" key="2">
    <source>
        <dbReference type="EMBL" id="QNO14841.1"/>
    </source>
</evidence>
<keyword evidence="1" id="KW-0472">Membrane</keyword>
<evidence type="ECO:0000256" key="1">
    <source>
        <dbReference type="SAM" id="Phobius"/>
    </source>
</evidence>
<dbReference type="AlphaFoldDB" id="A0A7G9W829"/>
<protein>
    <submittedName>
        <fullName evidence="2">Uncharacterized protein</fullName>
    </submittedName>
</protein>
<dbReference type="EMBL" id="CP058559">
    <property type="protein sequence ID" value="QNO14841.1"/>
    <property type="molecule type" value="Genomic_DNA"/>
</dbReference>